<keyword evidence="4" id="KW-1185">Reference proteome</keyword>
<feature type="compositionally biased region" description="Polar residues" evidence="1">
    <location>
        <begin position="66"/>
        <end position="76"/>
    </location>
</feature>
<organism evidence="3 4">
    <name type="scientific">Diaporthe vaccinii</name>
    <dbReference type="NCBI Taxonomy" id="105482"/>
    <lineage>
        <taxon>Eukaryota</taxon>
        <taxon>Fungi</taxon>
        <taxon>Dikarya</taxon>
        <taxon>Ascomycota</taxon>
        <taxon>Pezizomycotina</taxon>
        <taxon>Sordariomycetes</taxon>
        <taxon>Sordariomycetidae</taxon>
        <taxon>Diaporthales</taxon>
        <taxon>Diaporthaceae</taxon>
        <taxon>Diaporthe</taxon>
        <taxon>Diaporthe eres species complex</taxon>
    </lineage>
</organism>
<feature type="region of interest" description="Disordered" evidence="1">
    <location>
        <begin position="394"/>
        <end position="416"/>
    </location>
</feature>
<feature type="compositionally biased region" description="Basic and acidic residues" evidence="1">
    <location>
        <begin position="9"/>
        <end position="35"/>
    </location>
</feature>
<evidence type="ECO:0000256" key="1">
    <source>
        <dbReference type="SAM" id="MobiDB-lite"/>
    </source>
</evidence>
<gene>
    <name evidence="3" type="ORF">FJTKL_08356</name>
</gene>
<reference evidence="3 4" key="1">
    <citation type="submission" date="2024-03" db="EMBL/GenBank/DDBJ databases">
        <title>A high-quality draft genome sequence of Diaporthe vaccinii, a causative agent of upright dieback and viscid rot disease in cranberry plants.</title>
        <authorList>
            <person name="Sarrasin M."/>
            <person name="Lang B.F."/>
            <person name="Burger G."/>
        </authorList>
    </citation>
    <scope>NUCLEOTIDE SEQUENCE [LARGE SCALE GENOMIC DNA]</scope>
    <source>
        <strain evidence="3 4">IS7</strain>
    </source>
</reference>
<accession>A0ABR4ERT4</accession>
<keyword evidence="2" id="KW-1133">Transmembrane helix</keyword>
<protein>
    <recommendedName>
        <fullName evidence="5">EGF-like domain-containing protein</fullName>
    </recommendedName>
</protein>
<feature type="region of interest" description="Disordered" evidence="1">
    <location>
        <begin position="538"/>
        <end position="574"/>
    </location>
</feature>
<dbReference type="Proteomes" id="UP001600888">
    <property type="component" value="Unassembled WGS sequence"/>
</dbReference>
<feature type="compositionally biased region" description="Low complexity" evidence="1">
    <location>
        <begin position="819"/>
        <end position="833"/>
    </location>
</feature>
<feature type="compositionally biased region" description="Low complexity" evidence="1">
    <location>
        <begin position="166"/>
        <end position="192"/>
    </location>
</feature>
<keyword evidence="2" id="KW-0472">Membrane</keyword>
<evidence type="ECO:0000313" key="4">
    <source>
        <dbReference type="Proteomes" id="UP001600888"/>
    </source>
</evidence>
<feature type="compositionally biased region" description="Pro residues" evidence="1">
    <location>
        <begin position="120"/>
        <end position="136"/>
    </location>
</feature>
<feature type="compositionally biased region" description="Low complexity" evidence="1">
    <location>
        <begin position="355"/>
        <end position="369"/>
    </location>
</feature>
<evidence type="ECO:0000313" key="3">
    <source>
        <dbReference type="EMBL" id="KAL2285117.1"/>
    </source>
</evidence>
<comment type="caution">
    <text evidence="3">The sequence shown here is derived from an EMBL/GenBank/DDBJ whole genome shotgun (WGS) entry which is preliminary data.</text>
</comment>
<evidence type="ECO:0008006" key="5">
    <source>
        <dbReference type="Google" id="ProtNLM"/>
    </source>
</evidence>
<name>A0ABR4ERT4_9PEZI</name>
<evidence type="ECO:0000256" key="2">
    <source>
        <dbReference type="SAM" id="Phobius"/>
    </source>
</evidence>
<feature type="region of interest" description="Disordered" evidence="1">
    <location>
        <begin position="1"/>
        <end position="377"/>
    </location>
</feature>
<feature type="compositionally biased region" description="Pro residues" evidence="1">
    <location>
        <begin position="193"/>
        <end position="210"/>
    </location>
</feature>
<feature type="compositionally biased region" description="Pro residues" evidence="1">
    <location>
        <begin position="53"/>
        <end position="64"/>
    </location>
</feature>
<dbReference type="EMBL" id="JBAWTH010000032">
    <property type="protein sequence ID" value="KAL2285117.1"/>
    <property type="molecule type" value="Genomic_DNA"/>
</dbReference>
<feature type="compositionally biased region" description="Pro residues" evidence="1">
    <location>
        <begin position="95"/>
        <end position="108"/>
    </location>
</feature>
<feature type="transmembrane region" description="Helical" evidence="2">
    <location>
        <begin position="586"/>
        <end position="612"/>
    </location>
</feature>
<keyword evidence="2" id="KW-0812">Transmembrane</keyword>
<feature type="region of interest" description="Disordered" evidence="1">
    <location>
        <begin position="810"/>
        <end position="843"/>
    </location>
</feature>
<proteinExistence type="predicted"/>
<dbReference type="PANTHER" id="PTHR17178">
    <property type="entry name" value="SECRETORY GRANULE PROTEOGLYCAN CORE PROTEIN"/>
    <property type="match status" value="1"/>
</dbReference>
<sequence>MSRPQYGNDMERPSAADIIRRARERAEAGLPREDYNTFLQRQAAMKNETPDAPSIPPRSRPPMGPQTGNMPRQQRPQAPPGFQNKDGQITLPISRPEPIPQWPLPGPIASPASSSDSEPYRPPAGSQPPQRPPRPSEVPSILDGSKIQDPTPVFQYQSPYSRDSETISSSIPETPSTLSRPSTLSSVGSIPDFPLPIQAPPPPPPPPVGPPRRSVNLGPPPSARRGASSFYSHLSYVSPIPEESDRSRSHASYASSAAMPESWGTPSPAQSPIYGDAFYDDTIVEESSPSEAHSMQDYGDESRLVRSASIGRRGKAALVTTGSREVTGEGGEEKRPSPTPMQPSPFNEGTGYLEASSNSSTTVPSAKSSKPPPVGAALTADDILNAYDAASAVDSRTSRRMSASSQPPPPAPLQPRAYSRLSAIRRPPRLDIDAVRDAEARGSLTSLPDLIRRATRLAASLDRGKRPASRLNDLDDFPVEFYGAGTKSANVDKESDEYYDNHQSGFSDMLAAFPPPAQAQSRQGGLRQSIRDSVMSWPLPPLNRNNNNNNMNTNNNLTPRGAADDMSSSTDSTRGKKGRRCCGLPLWGFITIVVIVIILIAAAVIIPIEFFVVRRQNVNTQAEAEQQCQRQVTCQNGGTNVVINGFCSCICINNFTGFDCSVADNIGCTTATISGGTNISNVTVGNALPRLIAQAQSNFSVPLSGTTILSKLNAGNLSCSAENALVTLNGQSTALGASAEAVTDMTGGSFDVVNAIALQDAKIATITVMAGQSTTTTLTIEISDTPATSSAAIPTTLPTTTITITRTFTSSWPPPSLTPVPTTSSSAPSLVTPSPVPPSATNPSSTFTVTNDVLDFARVGILFVLQQDSVADASTAQTALQSFLSSSSATIASASNVTLSSGNSIDLVNFRVDAGTGLVGSRNSATLRRAFEEEVERELWDRDWML</sequence>
<dbReference type="PANTHER" id="PTHR17178:SF0">
    <property type="entry name" value="SERGLYCIN"/>
    <property type="match status" value="1"/>
</dbReference>
<feature type="compositionally biased region" description="Low complexity" evidence="1">
    <location>
        <begin position="542"/>
        <end position="572"/>
    </location>
</feature>